<keyword evidence="4" id="KW-0547">Nucleotide-binding</keyword>
<comment type="subcellular location">
    <subcellularLocation>
        <location evidence="1">Membrane</location>
        <topology evidence="1">Multi-pass membrane protein</topology>
    </subcellularLocation>
</comment>
<dbReference type="SUPFAM" id="SSF90123">
    <property type="entry name" value="ABC transporter transmembrane region"/>
    <property type="match status" value="1"/>
</dbReference>
<feature type="transmembrane region" description="Helical" evidence="8">
    <location>
        <begin position="494"/>
        <end position="517"/>
    </location>
</feature>
<feature type="transmembrane region" description="Helical" evidence="8">
    <location>
        <begin position="64"/>
        <end position="86"/>
    </location>
</feature>
<keyword evidence="3 8" id="KW-0812">Transmembrane</keyword>
<keyword evidence="11" id="KW-1185">Reference proteome</keyword>
<feature type="transmembrane region" description="Helical" evidence="8">
    <location>
        <begin position="317"/>
        <end position="340"/>
    </location>
</feature>
<evidence type="ECO:0000256" key="2">
    <source>
        <dbReference type="ARBA" id="ARBA00022448"/>
    </source>
</evidence>
<keyword evidence="7 8" id="KW-0472">Membrane</keyword>
<evidence type="ECO:0000256" key="8">
    <source>
        <dbReference type="SAM" id="Phobius"/>
    </source>
</evidence>
<feature type="transmembrane region" description="Helical" evidence="8">
    <location>
        <begin position="389"/>
        <end position="408"/>
    </location>
</feature>
<dbReference type="EMBL" id="JAVFKD010000014">
    <property type="protein sequence ID" value="KAK5989808.1"/>
    <property type="molecule type" value="Genomic_DNA"/>
</dbReference>
<protein>
    <submittedName>
        <fullName evidence="10">ABC transporter FGM5</fullName>
    </submittedName>
</protein>
<dbReference type="Pfam" id="PF24357">
    <property type="entry name" value="TMD0_ABC"/>
    <property type="match status" value="1"/>
</dbReference>
<name>A0ABR0SCB4_9HYPO</name>
<dbReference type="InterPro" id="IPR044746">
    <property type="entry name" value="ABCC_6TM_D1"/>
</dbReference>
<gene>
    <name evidence="10" type="ORF">PT974_08069</name>
</gene>
<organism evidence="10 11">
    <name type="scientific">Cladobotryum mycophilum</name>
    <dbReference type="NCBI Taxonomy" id="491253"/>
    <lineage>
        <taxon>Eukaryota</taxon>
        <taxon>Fungi</taxon>
        <taxon>Dikarya</taxon>
        <taxon>Ascomycota</taxon>
        <taxon>Pezizomycotina</taxon>
        <taxon>Sordariomycetes</taxon>
        <taxon>Hypocreomycetidae</taxon>
        <taxon>Hypocreales</taxon>
        <taxon>Hypocreaceae</taxon>
        <taxon>Cladobotryum</taxon>
    </lineage>
</organism>
<evidence type="ECO:0000256" key="6">
    <source>
        <dbReference type="ARBA" id="ARBA00022989"/>
    </source>
</evidence>
<dbReference type="PROSITE" id="PS50929">
    <property type="entry name" value="ABC_TM1F"/>
    <property type="match status" value="1"/>
</dbReference>
<evidence type="ECO:0000256" key="7">
    <source>
        <dbReference type="ARBA" id="ARBA00023136"/>
    </source>
</evidence>
<feature type="domain" description="ABC transmembrane type-1" evidence="9">
    <location>
        <begin position="281"/>
        <end position="552"/>
    </location>
</feature>
<evidence type="ECO:0000313" key="10">
    <source>
        <dbReference type="EMBL" id="KAK5989808.1"/>
    </source>
</evidence>
<dbReference type="InterPro" id="IPR056227">
    <property type="entry name" value="TMD0_ABC"/>
</dbReference>
<evidence type="ECO:0000256" key="3">
    <source>
        <dbReference type="ARBA" id="ARBA00022692"/>
    </source>
</evidence>
<feature type="transmembrane region" description="Helical" evidence="8">
    <location>
        <begin position="32"/>
        <end position="52"/>
    </location>
</feature>
<feature type="transmembrane region" description="Helical" evidence="8">
    <location>
        <begin position="264"/>
        <end position="288"/>
    </location>
</feature>
<proteinExistence type="predicted"/>
<evidence type="ECO:0000313" key="11">
    <source>
        <dbReference type="Proteomes" id="UP001338125"/>
    </source>
</evidence>
<feature type="transmembrane region" description="Helical" evidence="8">
    <location>
        <begin position="98"/>
        <end position="119"/>
    </location>
</feature>
<keyword evidence="6 8" id="KW-1133">Transmembrane helix</keyword>
<keyword evidence="2" id="KW-0813">Transport</keyword>
<evidence type="ECO:0000256" key="1">
    <source>
        <dbReference type="ARBA" id="ARBA00004141"/>
    </source>
</evidence>
<evidence type="ECO:0000256" key="5">
    <source>
        <dbReference type="ARBA" id="ARBA00022840"/>
    </source>
</evidence>
<keyword evidence="5" id="KW-0067">ATP-binding</keyword>
<reference evidence="10 11" key="1">
    <citation type="submission" date="2024-01" db="EMBL/GenBank/DDBJ databases">
        <title>Complete genome of Cladobotryum mycophilum ATHUM6906.</title>
        <authorList>
            <person name="Christinaki A.C."/>
            <person name="Myridakis A.I."/>
            <person name="Kouvelis V.N."/>
        </authorList>
    </citation>
    <scope>NUCLEOTIDE SEQUENCE [LARGE SCALE GENOMIC DNA]</scope>
    <source>
        <strain evidence="10 11">ATHUM6906</strain>
    </source>
</reference>
<dbReference type="InterPro" id="IPR036640">
    <property type="entry name" value="ABC1_TM_sf"/>
</dbReference>
<dbReference type="InterPro" id="IPR050173">
    <property type="entry name" value="ABC_transporter_C-like"/>
</dbReference>
<dbReference type="Proteomes" id="UP001338125">
    <property type="component" value="Unassembled WGS sequence"/>
</dbReference>
<dbReference type="Gene3D" id="1.20.1560.10">
    <property type="entry name" value="ABC transporter type 1, transmembrane domain"/>
    <property type="match status" value="1"/>
</dbReference>
<comment type="caution">
    <text evidence="10">The sequence shown here is derived from an EMBL/GenBank/DDBJ whole genome shotgun (WGS) entry which is preliminary data.</text>
</comment>
<dbReference type="InterPro" id="IPR011527">
    <property type="entry name" value="ABC1_TM_dom"/>
</dbReference>
<dbReference type="PANTHER" id="PTHR24223">
    <property type="entry name" value="ATP-BINDING CASSETTE SUB-FAMILY C"/>
    <property type="match status" value="1"/>
</dbReference>
<dbReference type="PANTHER" id="PTHR24223:SF345">
    <property type="entry name" value="ABC MULTIDRUG TRANSPORTER (EUROFUNG)"/>
    <property type="match status" value="1"/>
</dbReference>
<dbReference type="CDD" id="cd18579">
    <property type="entry name" value="ABC_6TM_ABCC_D1"/>
    <property type="match status" value="1"/>
</dbReference>
<sequence length="598" mass="65811">MSFSGCLSDSTFGAIVQGCRADFDFTLTFERIFFSLVPASLFIAAAIIRSLWLIRRPTVVRGCVFFVVVKAGMIVSYAALRIALLVLSSVESGRQTPLFAPSTALEVVAALAVLSLSLLEHSRSPRPSIILNAYLLLTLLFDIVQTRSLQVAAVSVDEKRFASILTAATAVKAVLVLTESQHKSRWLLQKNSQTCSPEDTSGLYSLGTFLWLNKLFWRGYKKVLAFNDLLPLGQTMATEDLRERLGAYLRAHPTRGRNYGLAKAIARVLVVPLLLPVAPRIALIGFSFCQPFLINAVLHYLEGAAAPESSSRLNSGYGLIGATIVIYFGIAISTAFYRYLHERALWMARGALSNAIYNKAIHLRADTGNSAVLTLMSTDIERIRIGFKAVHDFWACIIEMSLASWLLFSMIGSAFAATLVIVAICLVCIGMLALLGGTWQRAWMEEIQKRVGVTSNMIANMKHLKISGLTGPVESLVQKLRTDEIKAGSKWRTIIILASTIGFFPIILGPVLTFALTARELDVARLFTSLSFLTFLTTPLTQSIQFIPPFLASFTCLERIQAFLEKDARLDFRESSLTRVSEKHYATTGGMRILLLSG</sequence>
<feature type="transmembrane region" description="Helical" evidence="8">
    <location>
        <begin position="414"/>
        <end position="435"/>
    </location>
</feature>
<evidence type="ECO:0000256" key="4">
    <source>
        <dbReference type="ARBA" id="ARBA00022741"/>
    </source>
</evidence>
<accession>A0ABR0SCB4</accession>
<evidence type="ECO:0000259" key="9">
    <source>
        <dbReference type="PROSITE" id="PS50929"/>
    </source>
</evidence>